<sequence>MGTARAPPPPAPVLWAGLGGAGEAKGPLPVGGAPTASVGDPNVGTLRPNPTAPLPAHPGATWLPLPGWAMDGGRHLWNGPSPRNIAKVVSQVHAFQENPYPFAADHKLQSYLRQRIARFSGADISLLAADSRANFHQVPGEKHSRKIQDTLRRMKATFQ</sequence>
<reference evidence="1" key="2">
    <citation type="submission" date="2025-08" db="UniProtKB">
        <authorList>
            <consortium name="Ensembl"/>
        </authorList>
    </citation>
    <scope>IDENTIFICATION</scope>
</reference>
<dbReference type="InParanoid" id="A0A7N4Q175"/>
<dbReference type="GO" id="GO:0043025">
    <property type="term" value="C:neuronal cell body"/>
    <property type="evidence" value="ECO:0007669"/>
    <property type="project" value="TreeGrafter"/>
</dbReference>
<reference evidence="1" key="3">
    <citation type="submission" date="2025-09" db="UniProtKB">
        <authorList>
            <consortium name="Ensembl"/>
        </authorList>
    </citation>
    <scope>IDENTIFICATION</scope>
</reference>
<accession>A0A7N4Q175</accession>
<dbReference type="InterPro" id="IPR029899">
    <property type="entry name" value="KNDC1"/>
</dbReference>
<dbReference type="Proteomes" id="UP000007648">
    <property type="component" value="Unassembled WGS sequence"/>
</dbReference>
<dbReference type="AlphaFoldDB" id="A0A7N4Q175"/>
<dbReference type="GO" id="GO:0005085">
    <property type="term" value="F:guanyl-nucleotide exchange factor activity"/>
    <property type="evidence" value="ECO:0007669"/>
    <property type="project" value="InterPro"/>
</dbReference>
<dbReference type="InterPro" id="IPR036964">
    <property type="entry name" value="RASGEF_cat_dom_sf"/>
</dbReference>
<dbReference type="PANTHER" id="PTHR21560">
    <property type="entry name" value="VERY KIND PROTEIN"/>
    <property type="match status" value="1"/>
</dbReference>
<dbReference type="GO" id="GO:0032045">
    <property type="term" value="C:guanyl-nucleotide exchange factor complex"/>
    <property type="evidence" value="ECO:0007669"/>
    <property type="project" value="TreeGrafter"/>
</dbReference>
<protein>
    <submittedName>
        <fullName evidence="1">Uncharacterized protein</fullName>
    </submittedName>
</protein>
<proteinExistence type="predicted"/>
<dbReference type="GeneTree" id="ENSGT00390000011408"/>
<reference evidence="1 2" key="1">
    <citation type="journal article" date="2011" name="Proc. Natl. Acad. Sci. U.S.A.">
        <title>Genetic diversity and population structure of the endangered marsupial Sarcophilus harrisii (Tasmanian devil).</title>
        <authorList>
            <person name="Miller W."/>
            <person name="Hayes V.M."/>
            <person name="Ratan A."/>
            <person name="Petersen D.C."/>
            <person name="Wittekindt N.E."/>
            <person name="Miller J."/>
            <person name="Walenz B."/>
            <person name="Knight J."/>
            <person name="Qi J."/>
            <person name="Zhao F."/>
            <person name="Wang Q."/>
            <person name="Bedoya-Reina O.C."/>
            <person name="Katiyar N."/>
            <person name="Tomsho L.P."/>
            <person name="Kasson L.M."/>
            <person name="Hardie R.A."/>
            <person name="Woodbridge P."/>
            <person name="Tindall E.A."/>
            <person name="Bertelsen M.F."/>
            <person name="Dixon D."/>
            <person name="Pyecroft S."/>
            <person name="Helgen K.M."/>
            <person name="Lesk A.M."/>
            <person name="Pringle T.H."/>
            <person name="Patterson N."/>
            <person name="Zhang Y."/>
            <person name="Kreiss A."/>
            <person name="Woods G.M."/>
            <person name="Jones M.E."/>
            <person name="Schuster S.C."/>
        </authorList>
    </citation>
    <scope>NUCLEOTIDE SEQUENCE [LARGE SCALE GENOMIC DNA]</scope>
</reference>
<name>A0A7N4Q175_SARHA</name>
<keyword evidence="2" id="KW-1185">Reference proteome</keyword>
<organism evidence="1 2">
    <name type="scientific">Sarcophilus harrisii</name>
    <name type="common">Tasmanian devil</name>
    <name type="synonym">Sarcophilus laniarius</name>
    <dbReference type="NCBI Taxonomy" id="9305"/>
    <lineage>
        <taxon>Eukaryota</taxon>
        <taxon>Metazoa</taxon>
        <taxon>Chordata</taxon>
        <taxon>Craniata</taxon>
        <taxon>Vertebrata</taxon>
        <taxon>Euteleostomi</taxon>
        <taxon>Mammalia</taxon>
        <taxon>Metatheria</taxon>
        <taxon>Dasyuromorphia</taxon>
        <taxon>Dasyuridae</taxon>
        <taxon>Sarcophilus</taxon>
    </lineage>
</organism>
<dbReference type="Gene3D" id="1.10.840.10">
    <property type="entry name" value="Ras guanine-nucleotide exchange factors catalytic domain"/>
    <property type="match status" value="1"/>
</dbReference>
<dbReference type="GO" id="GO:0048814">
    <property type="term" value="P:regulation of dendrite morphogenesis"/>
    <property type="evidence" value="ECO:0007669"/>
    <property type="project" value="TreeGrafter"/>
</dbReference>
<dbReference type="PANTHER" id="PTHR21560:SF0">
    <property type="entry name" value="KINASE NON-CATALYTIC C-LOBE DOMAIN-CONTAINING PROTEIN 1"/>
    <property type="match status" value="1"/>
</dbReference>
<evidence type="ECO:0000313" key="2">
    <source>
        <dbReference type="Proteomes" id="UP000007648"/>
    </source>
</evidence>
<evidence type="ECO:0000313" key="1">
    <source>
        <dbReference type="Ensembl" id="ENSSHAP00000045578.1"/>
    </source>
</evidence>
<dbReference type="Ensembl" id="ENSSHAT00000040004.1">
    <property type="protein sequence ID" value="ENSSHAP00000045578.1"/>
    <property type="gene ID" value="ENSSHAG00000027559.1"/>
</dbReference>
<dbReference type="GO" id="GO:0007264">
    <property type="term" value="P:small GTPase-mediated signal transduction"/>
    <property type="evidence" value="ECO:0007669"/>
    <property type="project" value="InterPro"/>
</dbReference>
<dbReference type="GO" id="GO:0030425">
    <property type="term" value="C:dendrite"/>
    <property type="evidence" value="ECO:0007669"/>
    <property type="project" value="TreeGrafter"/>
</dbReference>